<dbReference type="EC" id="2.1.1.-" evidence="2"/>
<keyword evidence="2" id="KW-0489">Methyltransferase</keyword>
<dbReference type="Pfam" id="PF13649">
    <property type="entry name" value="Methyltransf_25"/>
    <property type="match status" value="1"/>
</dbReference>
<keyword evidence="2" id="KW-0808">Transferase</keyword>
<dbReference type="RefSeq" id="WP_380667102.1">
    <property type="nucleotide sequence ID" value="NZ_JBHTCJ010000004.1"/>
</dbReference>
<comment type="caution">
    <text evidence="2">The sequence shown here is derived from an EMBL/GenBank/DDBJ whole genome shotgun (WGS) entry which is preliminary data.</text>
</comment>
<evidence type="ECO:0000313" key="2">
    <source>
        <dbReference type="EMBL" id="MFC7341837.1"/>
    </source>
</evidence>
<keyword evidence="3" id="KW-1185">Reference proteome</keyword>
<dbReference type="GO" id="GO:0032259">
    <property type="term" value="P:methylation"/>
    <property type="evidence" value="ECO:0007669"/>
    <property type="project" value="UniProtKB-KW"/>
</dbReference>
<feature type="domain" description="Methyltransferase" evidence="1">
    <location>
        <begin position="38"/>
        <end position="130"/>
    </location>
</feature>
<dbReference type="InterPro" id="IPR029063">
    <property type="entry name" value="SAM-dependent_MTases_sf"/>
</dbReference>
<dbReference type="PANTHER" id="PTHR45128">
    <property type="entry name" value="METHYLTRANSFERASE TYPE 11"/>
    <property type="match status" value="1"/>
</dbReference>
<protein>
    <submittedName>
        <fullName evidence="2">SAM-dependent methyltransferase</fullName>
        <ecNumber evidence="2">2.1.1.-</ecNumber>
    </submittedName>
</protein>
<dbReference type="Proteomes" id="UP001596504">
    <property type="component" value="Unassembled WGS sequence"/>
</dbReference>
<evidence type="ECO:0000313" key="3">
    <source>
        <dbReference type="Proteomes" id="UP001596504"/>
    </source>
</evidence>
<dbReference type="PANTHER" id="PTHR45128:SF1">
    <property type="entry name" value="S-ADENOSYLMETHIONINE-DEPENDENT METHYLTRANSFERASE RV2258C"/>
    <property type="match status" value="1"/>
</dbReference>
<name>A0ABW2LL36_9PSEU</name>
<dbReference type="Gene3D" id="3.40.50.150">
    <property type="entry name" value="Vaccinia Virus protein VP39"/>
    <property type="match status" value="1"/>
</dbReference>
<dbReference type="GO" id="GO:0008168">
    <property type="term" value="F:methyltransferase activity"/>
    <property type="evidence" value="ECO:0007669"/>
    <property type="project" value="UniProtKB-KW"/>
</dbReference>
<proteinExistence type="predicted"/>
<dbReference type="InterPro" id="IPR041698">
    <property type="entry name" value="Methyltransf_25"/>
</dbReference>
<evidence type="ECO:0000259" key="1">
    <source>
        <dbReference type="Pfam" id="PF13649"/>
    </source>
</evidence>
<gene>
    <name evidence="2" type="ORF">ACFQRI_10465</name>
</gene>
<reference evidence="3" key="1">
    <citation type="journal article" date="2019" name="Int. J. Syst. Evol. Microbiol.">
        <title>The Global Catalogue of Microorganisms (GCM) 10K type strain sequencing project: providing services to taxonomists for standard genome sequencing and annotation.</title>
        <authorList>
            <consortium name="The Broad Institute Genomics Platform"/>
            <consortium name="The Broad Institute Genome Sequencing Center for Infectious Disease"/>
            <person name="Wu L."/>
            <person name="Ma J."/>
        </authorList>
    </citation>
    <scope>NUCLEOTIDE SEQUENCE [LARGE SCALE GENOMIC DNA]</scope>
    <source>
        <strain evidence="3">WLHS5</strain>
    </source>
</reference>
<sequence>MDPIALAHADLDFNAPLSTARAAELVASLEPAPGAEAVDLGCGWGELLLQLLAAYPRVRGVGVDLDAAELDRGRRNAEARGLADRVRFVMADAARWSGAAEAVIAVGSSHAWDGADRALSALRGLLRPGGRVLFGEGFREGPLPQHFDVPLSLAELVELAERRGFRVLKLSTANSDEWDDFESRWCGALEKWLLANPDAPERCEVRELVDEHRSTWLREVRGALGFAYLVLARESGSSA</sequence>
<accession>A0ABW2LL36</accession>
<dbReference type="SUPFAM" id="SSF53335">
    <property type="entry name" value="S-adenosyl-L-methionine-dependent methyltransferases"/>
    <property type="match status" value="1"/>
</dbReference>
<dbReference type="InterPro" id="IPR053173">
    <property type="entry name" value="SAM-binding_MTase"/>
</dbReference>
<dbReference type="EMBL" id="JBHTCJ010000004">
    <property type="protein sequence ID" value="MFC7341837.1"/>
    <property type="molecule type" value="Genomic_DNA"/>
</dbReference>
<dbReference type="CDD" id="cd02440">
    <property type="entry name" value="AdoMet_MTases"/>
    <property type="match status" value="1"/>
</dbReference>
<organism evidence="2 3">
    <name type="scientific">Saccharopolyspora griseoalba</name>
    <dbReference type="NCBI Taxonomy" id="1431848"/>
    <lineage>
        <taxon>Bacteria</taxon>
        <taxon>Bacillati</taxon>
        <taxon>Actinomycetota</taxon>
        <taxon>Actinomycetes</taxon>
        <taxon>Pseudonocardiales</taxon>
        <taxon>Pseudonocardiaceae</taxon>
        <taxon>Saccharopolyspora</taxon>
    </lineage>
</organism>